<sequence>MADEEKRPDWSDLPTDLLENIGRRTRDAVTGLAAFRSVCRAWRAAVGPAPRLLLPRAGPSEDALVFPLSRGWSIVVDARDASCRLSHPGHGRDGCPAQAQRRPPRRQRRCHAPDIPAPPRLPHGGTHLDVVQKLPQFTDFFRFAVHVPPGAPPTTAAAAASMTIMMSHMMLVPPGAGMLCCRPGDAAWTLVNTPVPVNLGYFDLAYHDGKMFGFDGQMTVFDATTLHALCIVQPPPATPNLANKMYGICTQKEEFNFVHLVALPSKLVLVRTSVKSSRPVAFDVFELGSTPDGLAWLKVRDAGDYELFLDGYHTTFRENNGVNGGGTRIYYVHDVATAGYVNEERWLLPVAYCYSMQDNKLECVYMPPEDIHQRSTKPSWFVP</sequence>
<comment type="caution">
    <text evidence="3">The sequence shown here is derived from an EMBL/GenBank/DDBJ whole genome shotgun (WGS) entry which is preliminary data.</text>
</comment>
<evidence type="ECO:0000259" key="2">
    <source>
        <dbReference type="Pfam" id="PF03478"/>
    </source>
</evidence>
<accession>A0A811MTY3</accession>
<gene>
    <name evidence="3" type="ORF">NCGR_LOCUS10281</name>
</gene>
<feature type="domain" description="KIB1-4 beta-propeller" evidence="2">
    <location>
        <begin position="162"/>
        <end position="340"/>
    </location>
</feature>
<dbReference type="OrthoDB" id="618980at2759"/>
<keyword evidence="4" id="KW-1185">Reference proteome</keyword>
<dbReference type="InterPro" id="IPR005174">
    <property type="entry name" value="KIB1-4_b-propeller"/>
</dbReference>
<dbReference type="InterPro" id="IPR036047">
    <property type="entry name" value="F-box-like_dom_sf"/>
</dbReference>
<dbReference type="Pfam" id="PF03478">
    <property type="entry name" value="Beta-prop_KIB1-4"/>
    <property type="match status" value="1"/>
</dbReference>
<dbReference type="AlphaFoldDB" id="A0A811MTY3"/>
<dbReference type="Gene3D" id="1.20.1280.50">
    <property type="match status" value="1"/>
</dbReference>
<dbReference type="PANTHER" id="PTHR33110:SF24">
    <property type="entry name" value="DUF295 DOMAIN-CONTAINING PROTEIN"/>
    <property type="match status" value="1"/>
</dbReference>
<evidence type="ECO:0000313" key="3">
    <source>
        <dbReference type="EMBL" id="CAD6214996.1"/>
    </source>
</evidence>
<dbReference type="Proteomes" id="UP000604825">
    <property type="component" value="Unassembled WGS sequence"/>
</dbReference>
<dbReference type="EMBL" id="CAJGYO010000002">
    <property type="protein sequence ID" value="CAD6214996.1"/>
    <property type="molecule type" value="Genomic_DNA"/>
</dbReference>
<protein>
    <recommendedName>
        <fullName evidence="2">KIB1-4 beta-propeller domain-containing protein</fullName>
    </recommendedName>
</protein>
<evidence type="ECO:0000256" key="1">
    <source>
        <dbReference type="SAM" id="MobiDB-lite"/>
    </source>
</evidence>
<dbReference type="PANTHER" id="PTHR33110">
    <property type="entry name" value="F-BOX/KELCH-REPEAT PROTEIN-RELATED"/>
    <property type="match status" value="1"/>
</dbReference>
<reference evidence="3" key="1">
    <citation type="submission" date="2020-10" db="EMBL/GenBank/DDBJ databases">
        <authorList>
            <person name="Han B."/>
            <person name="Lu T."/>
            <person name="Zhao Q."/>
            <person name="Huang X."/>
            <person name="Zhao Y."/>
        </authorList>
    </citation>
    <scope>NUCLEOTIDE SEQUENCE</scope>
</reference>
<dbReference type="SUPFAM" id="SSF81383">
    <property type="entry name" value="F-box domain"/>
    <property type="match status" value="1"/>
</dbReference>
<feature type="region of interest" description="Disordered" evidence="1">
    <location>
        <begin position="88"/>
        <end position="124"/>
    </location>
</feature>
<name>A0A811MTY3_9POAL</name>
<organism evidence="3 4">
    <name type="scientific">Miscanthus lutarioriparius</name>
    <dbReference type="NCBI Taxonomy" id="422564"/>
    <lineage>
        <taxon>Eukaryota</taxon>
        <taxon>Viridiplantae</taxon>
        <taxon>Streptophyta</taxon>
        <taxon>Embryophyta</taxon>
        <taxon>Tracheophyta</taxon>
        <taxon>Spermatophyta</taxon>
        <taxon>Magnoliopsida</taxon>
        <taxon>Liliopsida</taxon>
        <taxon>Poales</taxon>
        <taxon>Poaceae</taxon>
        <taxon>PACMAD clade</taxon>
        <taxon>Panicoideae</taxon>
        <taxon>Andropogonodae</taxon>
        <taxon>Andropogoneae</taxon>
        <taxon>Saccharinae</taxon>
        <taxon>Miscanthus</taxon>
    </lineage>
</organism>
<proteinExistence type="predicted"/>
<evidence type="ECO:0000313" key="4">
    <source>
        <dbReference type="Proteomes" id="UP000604825"/>
    </source>
</evidence>